<evidence type="ECO:0000256" key="2">
    <source>
        <dbReference type="ARBA" id="ARBA00022561"/>
    </source>
</evidence>
<evidence type="ECO:0000313" key="5">
    <source>
        <dbReference type="EMBL" id="AWL54267.1"/>
    </source>
</evidence>
<evidence type="ECO:0000313" key="6">
    <source>
        <dbReference type="Proteomes" id="UP000290719"/>
    </source>
</evidence>
<dbReference type="GeneID" id="41702097"/>
<keyword evidence="3" id="KW-0946">Virion</keyword>
<dbReference type="KEGG" id="vg:41702097"/>
<comment type="subcellular location">
    <subcellularLocation>
        <location evidence="1">Virion</location>
    </subcellularLocation>
</comment>
<dbReference type="RefSeq" id="YP_009552853.1">
    <property type="nucleotide sequence ID" value="NC_040680.1"/>
</dbReference>
<dbReference type="SUPFAM" id="SSF88633">
    <property type="entry name" value="Positive stranded ssRNA viruses"/>
    <property type="match status" value="1"/>
</dbReference>
<proteinExistence type="predicted"/>
<evidence type="ECO:0000256" key="1">
    <source>
        <dbReference type="ARBA" id="ARBA00004328"/>
    </source>
</evidence>
<protein>
    <submittedName>
        <fullName evidence="5">Coat protein</fullName>
    </submittedName>
</protein>
<dbReference type="Proteomes" id="UP000290719">
    <property type="component" value="Segment"/>
</dbReference>
<reference evidence="5" key="1">
    <citation type="journal article" date="2018" name="Virol. J.">
        <title>Characterization of a new apple luteovirus identified by high-throughput sequencing.</title>
        <authorList>
            <person name="Liu H."/>
            <person name="Wu L."/>
            <person name="Nikolaeva E."/>
            <person name="Peter K."/>
            <person name="Liu Z."/>
            <person name="Mollov D."/>
            <person name="Cao M."/>
            <person name="Li R."/>
        </authorList>
    </citation>
    <scope>NUCLEOTIDE SEQUENCE [LARGE SCALE GENOMIC DNA]</scope>
    <source>
        <strain evidence="5">PA8</strain>
    </source>
</reference>
<dbReference type="InterPro" id="IPR001517">
    <property type="entry name" value="Luteo_coat"/>
</dbReference>
<feature type="compositionally biased region" description="Basic residues" evidence="4">
    <location>
        <begin position="1"/>
        <end position="20"/>
    </location>
</feature>
<name>A0A2U8N504_9TOMB</name>
<evidence type="ECO:0000256" key="4">
    <source>
        <dbReference type="SAM" id="MobiDB-lite"/>
    </source>
</evidence>
<keyword evidence="6" id="KW-1185">Reference proteome</keyword>
<dbReference type="GO" id="GO:0019028">
    <property type="term" value="C:viral capsid"/>
    <property type="evidence" value="ECO:0007669"/>
    <property type="project" value="UniProtKB-KW"/>
</dbReference>
<accession>A0A2U8N504</accession>
<sequence length="200" mass="22012">MVVRRRQPVRRNIRRRRNGPRRFAAPPRVVVVPGRPRRRRRNGRTNPRANRGRITFSSRPAEVFTFTVDDLKAGSTGILKFGPGLSQCAAVSGGVLKSYHQYKIIGLTCGYVTNASSTTAGAFALEIDTTCSRSALESRIISFPVTKNTSKFFPPGVINGQNWVSSDTNQFFLLYGGNGSKTEIAGQLLIKVMITLQGPK</sequence>
<dbReference type="Gene3D" id="2.60.120.20">
    <property type="match status" value="1"/>
</dbReference>
<gene>
    <name evidence="5" type="primary">ORF3</name>
</gene>
<dbReference type="Pfam" id="PF00894">
    <property type="entry name" value="Luteo_coat"/>
    <property type="match status" value="1"/>
</dbReference>
<dbReference type="EMBL" id="MF120198">
    <property type="protein sequence ID" value="AWL54267.1"/>
    <property type="molecule type" value="Genomic_RNA"/>
</dbReference>
<dbReference type="GO" id="GO:0005198">
    <property type="term" value="F:structural molecule activity"/>
    <property type="evidence" value="ECO:0007669"/>
    <property type="project" value="InterPro"/>
</dbReference>
<keyword evidence="2 5" id="KW-0167">Capsid protein</keyword>
<feature type="region of interest" description="Disordered" evidence="4">
    <location>
        <begin position="1"/>
        <end position="25"/>
    </location>
</feature>
<dbReference type="InterPro" id="IPR029053">
    <property type="entry name" value="Viral_coat"/>
</dbReference>
<evidence type="ECO:0000256" key="3">
    <source>
        <dbReference type="ARBA" id="ARBA00022844"/>
    </source>
</evidence>
<organism evidence="5">
    <name type="scientific">Apple luteovirus 1</name>
    <dbReference type="NCBI Taxonomy" id="2170544"/>
    <lineage>
        <taxon>Viruses</taxon>
        <taxon>Riboviria</taxon>
        <taxon>Orthornavirae</taxon>
        <taxon>Kitrinoviricota</taxon>
        <taxon>Tolucaviricetes</taxon>
        <taxon>Tolivirales</taxon>
        <taxon>Tombusviridae</taxon>
        <taxon>Regressovirinae</taxon>
        <taxon>Luteovirus</taxon>
        <taxon>Luteovirus mali</taxon>
    </lineage>
</organism>
<dbReference type="PRINTS" id="PR00915">
    <property type="entry name" value="LUTEOGP1COAT"/>
</dbReference>